<feature type="region of interest" description="Disordered" evidence="3">
    <location>
        <begin position="113"/>
        <end position="137"/>
    </location>
</feature>
<sequence>MGCKISIHDSNFEDDEQYKQLNQLMVMKNISYKDILNLDRLDFSNNNLIDLPKELFKLRNLETLNFQNNNISVLPEITNENSLLSEIYAKGNNISTIPSSFGKLINLTTLLTDNETDNEDNDDNEENEKNEKEEDDQEYKILSLVKFGDENPDEIFKSSNNKDDSNINKSNIYNQLILMKILNLGNNQFSEFPLIVTQLPVLKNLILTKNEIKAIPNEIVNMKKLEIL</sequence>
<evidence type="ECO:0000256" key="1">
    <source>
        <dbReference type="ARBA" id="ARBA00022614"/>
    </source>
</evidence>
<keyword evidence="1" id="KW-0433">Leucine-rich repeat</keyword>
<proteinExistence type="predicted"/>
<dbReference type="Gene3D" id="3.80.10.10">
    <property type="entry name" value="Ribonuclease Inhibitor"/>
    <property type="match status" value="2"/>
</dbReference>
<dbReference type="SUPFAM" id="SSF52058">
    <property type="entry name" value="L domain-like"/>
    <property type="match status" value="1"/>
</dbReference>
<dbReference type="PANTHER" id="PTHR48051">
    <property type="match status" value="1"/>
</dbReference>
<accession>A0A1Y2EN90</accession>
<comment type="caution">
    <text evidence="4">The sequence shown here is derived from an EMBL/GenBank/DDBJ whole genome shotgun (WGS) entry which is preliminary data.</text>
</comment>
<protein>
    <submittedName>
        <fullName evidence="4">L domain-like protein</fullName>
    </submittedName>
</protein>
<dbReference type="Pfam" id="PF00560">
    <property type="entry name" value="LRR_1"/>
    <property type="match status" value="2"/>
</dbReference>
<keyword evidence="5" id="KW-1185">Reference proteome</keyword>
<dbReference type="OrthoDB" id="7451790at2759"/>
<dbReference type="InterPro" id="IPR003591">
    <property type="entry name" value="Leu-rich_rpt_typical-subtyp"/>
</dbReference>
<dbReference type="GO" id="GO:0005737">
    <property type="term" value="C:cytoplasm"/>
    <property type="evidence" value="ECO:0007669"/>
    <property type="project" value="TreeGrafter"/>
</dbReference>
<dbReference type="InterPro" id="IPR050216">
    <property type="entry name" value="LRR_domain-containing"/>
</dbReference>
<gene>
    <name evidence="4" type="ORF">LY90DRAFT_503357</name>
</gene>
<dbReference type="PROSITE" id="PS51450">
    <property type="entry name" value="LRR"/>
    <property type="match status" value="2"/>
</dbReference>
<dbReference type="SMART" id="SM00369">
    <property type="entry name" value="LRR_TYP"/>
    <property type="match status" value="4"/>
</dbReference>
<evidence type="ECO:0000256" key="2">
    <source>
        <dbReference type="ARBA" id="ARBA00022737"/>
    </source>
</evidence>
<reference evidence="4 5" key="1">
    <citation type="submission" date="2016-08" db="EMBL/GenBank/DDBJ databases">
        <title>A Parts List for Fungal Cellulosomes Revealed by Comparative Genomics.</title>
        <authorList>
            <consortium name="DOE Joint Genome Institute"/>
            <person name="Haitjema C.H."/>
            <person name="Gilmore S.P."/>
            <person name="Henske J.K."/>
            <person name="Solomon K.V."/>
            <person name="De Groot R."/>
            <person name="Kuo A."/>
            <person name="Mondo S.J."/>
            <person name="Salamov A.A."/>
            <person name="Labutti K."/>
            <person name="Zhao Z."/>
            <person name="Chiniquy J."/>
            <person name="Barry K."/>
            <person name="Brewer H.M."/>
            <person name="Purvine S.O."/>
            <person name="Wright A.T."/>
            <person name="Boxma B."/>
            <person name="Van Alen T."/>
            <person name="Hackstein J.H."/>
            <person name="Baker S.E."/>
            <person name="Grigoriev I.V."/>
            <person name="O'Malley M.A."/>
        </authorList>
    </citation>
    <scope>NUCLEOTIDE SEQUENCE [LARGE SCALE GENOMIC DNA]</scope>
    <source>
        <strain evidence="4 5">G1</strain>
    </source>
</reference>
<dbReference type="Proteomes" id="UP000193920">
    <property type="component" value="Unassembled WGS sequence"/>
</dbReference>
<evidence type="ECO:0000313" key="5">
    <source>
        <dbReference type="Proteomes" id="UP000193920"/>
    </source>
</evidence>
<evidence type="ECO:0000313" key="4">
    <source>
        <dbReference type="EMBL" id="ORY72969.1"/>
    </source>
</evidence>
<dbReference type="EMBL" id="MCOG01000036">
    <property type="protein sequence ID" value="ORY72969.1"/>
    <property type="molecule type" value="Genomic_DNA"/>
</dbReference>
<dbReference type="PANTHER" id="PTHR48051:SF1">
    <property type="entry name" value="RAS SUPPRESSOR PROTEIN 1"/>
    <property type="match status" value="1"/>
</dbReference>
<organism evidence="4 5">
    <name type="scientific">Neocallimastix californiae</name>
    <dbReference type="NCBI Taxonomy" id="1754190"/>
    <lineage>
        <taxon>Eukaryota</taxon>
        <taxon>Fungi</taxon>
        <taxon>Fungi incertae sedis</taxon>
        <taxon>Chytridiomycota</taxon>
        <taxon>Chytridiomycota incertae sedis</taxon>
        <taxon>Neocallimastigomycetes</taxon>
        <taxon>Neocallimastigales</taxon>
        <taxon>Neocallimastigaceae</taxon>
        <taxon>Neocallimastix</taxon>
    </lineage>
</organism>
<dbReference type="AlphaFoldDB" id="A0A1Y2EN90"/>
<feature type="compositionally biased region" description="Acidic residues" evidence="3">
    <location>
        <begin position="114"/>
        <end position="126"/>
    </location>
</feature>
<keyword evidence="2" id="KW-0677">Repeat</keyword>
<evidence type="ECO:0000256" key="3">
    <source>
        <dbReference type="SAM" id="MobiDB-lite"/>
    </source>
</evidence>
<dbReference type="InterPro" id="IPR032675">
    <property type="entry name" value="LRR_dom_sf"/>
</dbReference>
<dbReference type="InterPro" id="IPR001611">
    <property type="entry name" value="Leu-rich_rpt"/>
</dbReference>
<name>A0A1Y2EN90_9FUNG</name>
<dbReference type="STRING" id="1754190.A0A1Y2EN90"/>